<name>A0A8H6YBW6_9AGAR</name>
<reference evidence="2" key="1">
    <citation type="submission" date="2020-05" db="EMBL/GenBank/DDBJ databases">
        <title>Mycena genomes resolve the evolution of fungal bioluminescence.</title>
        <authorList>
            <person name="Tsai I.J."/>
        </authorList>
    </citation>
    <scope>NUCLEOTIDE SEQUENCE</scope>
    <source>
        <strain evidence="2">CCC161011</strain>
    </source>
</reference>
<dbReference type="Proteomes" id="UP000620124">
    <property type="component" value="Unassembled WGS sequence"/>
</dbReference>
<keyword evidence="1" id="KW-1133">Transmembrane helix</keyword>
<dbReference type="AlphaFoldDB" id="A0A8H6YBW6"/>
<proteinExistence type="predicted"/>
<evidence type="ECO:0000313" key="2">
    <source>
        <dbReference type="EMBL" id="KAF7356282.1"/>
    </source>
</evidence>
<gene>
    <name evidence="2" type="ORF">MVEN_00960000</name>
</gene>
<evidence type="ECO:0000256" key="1">
    <source>
        <dbReference type="SAM" id="Phobius"/>
    </source>
</evidence>
<comment type="caution">
    <text evidence="2">The sequence shown here is derived from an EMBL/GenBank/DDBJ whole genome shotgun (WGS) entry which is preliminary data.</text>
</comment>
<dbReference type="EMBL" id="JACAZI010000007">
    <property type="protein sequence ID" value="KAF7356282.1"/>
    <property type="molecule type" value="Genomic_DNA"/>
</dbReference>
<sequence>MCDTVSTSIIMATLSLVPNKGYILLGLGSASLLIYAANRQRPSHKLGQVEGKIKVAEEILKRAKASSARNHVEMMDDTSRLLEAKISASKIRDRLLKTQSVTTWKELVEYLQDLRDISQRINQCAKEVKEVHTSTLLTIEAERRRQFSEGIKECRELQDTVVAHTPLVVILHR</sequence>
<dbReference type="OrthoDB" id="2948624at2759"/>
<evidence type="ECO:0000313" key="3">
    <source>
        <dbReference type="Proteomes" id="UP000620124"/>
    </source>
</evidence>
<keyword evidence="3" id="KW-1185">Reference proteome</keyword>
<feature type="transmembrane region" description="Helical" evidence="1">
    <location>
        <begin position="21"/>
        <end position="38"/>
    </location>
</feature>
<accession>A0A8H6YBW6</accession>
<keyword evidence="1" id="KW-0472">Membrane</keyword>
<keyword evidence="1" id="KW-0812">Transmembrane</keyword>
<organism evidence="2 3">
    <name type="scientific">Mycena venus</name>
    <dbReference type="NCBI Taxonomy" id="2733690"/>
    <lineage>
        <taxon>Eukaryota</taxon>
        <taxon>Fungi</taxon>
        <taxon>Dikarya</taxon>
        <taxon>Basidiomycota</taxon>
        <taxon>Agaricomycotina</taxon>
        <taxon>Agaricomycetes</taxon>
        <taxon>Agaricomycetidae</taxon>
        <taxon>Agaricales</taxon>
        <taxon>Marasmiineae</taxon>
        <taxon>Mycenaceae</taxon>
        <taxon>Mycena</taxon>
    </lineage>
</organism>
<protein>
    <submittedName>
        <fullName evidence="2">Uncharacterized protein</fullName>
    </submittedName>
</protein>